<reference evidence="2" key="1">
    <citation type="submission" date="2019-12" db="EMBL/GenBank/DDBJ databases">
        <title>Genome sequencing and annotation of Brassica cretica.</title>
        <authorList>
            <person name="Studholme D.J."/>
            <person name="Sarris P."/>
        </authorList>
    </citation>
    <scope>NUCLEOTIDE SEQUENCE</scope>
    <source>
        <strain evidence="2">PFS-109/04</strain>
        <tissue evidence="2">Leaf</tissue>
    </source>
</reference>
<dbReference type="Proteomes" id="UP000712600">
    <property type="component" value="Unassembled WGS sequence"/>
</dbReference>
<organism evidence="2 3">
    <name type="scientific">Brassica cretica</name>
    <name type="common">Mustard</name>
    <dbReference type="NCBI Taxonomy" id="69181"/>
    <lineage>
        <taxon>Eukaryota</taxon>
        <taxon>Viridiplantae</taxon>
        <taxon>Streptophyta</taxon>
        <taxon>Embryophyta</taxon>
        <taxon>Tracheophyta</taxon>
        <taxon>Spermatophyta</taxon>
        <taxon>Magnoliopsida</taxon>
        <taxon>eudicotyledons</taxon>
        <taxon>Gunneridae</taxon>
        <taxon>Pentapetalae</taxon>
        <taxon>rosids</taxon>
        <taxon>malvids</taxon>
        <taxon>Brassicales</taxon>
        <taxon>Brassicaceae</taxon>
        <taxon>Brassiceae</taxon>
        <taxon>Brassica</taxon>
    </lineage>
</organism>
<name>A0A8S9P871_BRACR</name>
<evidence type="ECO:0000313" key="2">
    <source>
        <dbReference type="EMBL" id="KAF3511679.1"/>
    </source>
</evidence>
<comment type="caution">
    <text evidence="2">The sequence shown here is derived from an EMBL/GenBank/DDBJ whole genome shotgun (WGS) entry which is preliminary data.</text>
</comment>
<gene>
    <name evidence="2" type="ORF">F2Q69_00005874</name>
</gene>
<proteinExistence type="predicted"/>
<dbReference type="AlphaFoldDB" id="A0A8S9P871"/>
<evidence type="ECO:0000256" key="1">
    <source>
        <dbReference type="SAM" id="MobiDB-lite"/>
    </source>
</evidence>
<accession>A0A8S9P871</accession>
<evidence type="ECO:0000313" key="3">
    <source>
        <dbReference type="Proteomes" id="UP000712600"/>
    </source>
</evidence>
<sequence length="286" mass="31399">MCHSNPGNMRLCATEVLRLEARSRLSLQCESGIKNSCSRAGQQITYSRFQKIQVIFTSQTYESCHPSTCKARILNLPRSIDLNQAQAWEYPLDPCISRGNRLSSRFPLLGSWIMAGGRLANAECLDDIAKLWIIRTLKETGSWPMAEWLHDGGVTGSDPNVAIGKDDRILDAGRRGVNFVTLTGSSLTRHVALPDHGVGLDGQSCSCLIVGWPVDLSSPILGVGRPSVMFLFDCWPVGRPMPRMVRGCYRRPAHAKPKEPAIDKPMLMPTEASNVSPSGLVPSIEN</sequence>
<feature type="region of interest" description="Disordered" evidence="1">
    <location>
        <begin position="255"/>
        <end position="286"/>
    </location>
</feature>
<dbReference type="EMBL" id="QGKX02001521">
    <property type="protein sequence ID" value="KAF3511679.1"/>
    <property type="molecule type" value="Genomic_DNA"/>
</dbReference>
<protein>
    <submittedName>
        <fullName evidence="2">Uncharacterized protein</fullName>
    </submittedName>
</protein>